<comment type="caution">
    <text evidence="1">The sequence shown here is derived from an EMBL/GenBank/DDBJ whole genome shotgun (WGS) entry which is preliminary data.</text>
</comment>
<dbReference type="AlphaFoldDB" id="A0A8T2NS60"/>
<organism evidence="1 2">
    <name type="scientific">Albula glossodonta</name>
    <name type="common">roundjaw bonefish</name>
    <dbReference type="NCBI Taxonomy" id="121402"/>
    <lineage>
        <taxon>Eukaryota</taxon>
        <taxon>Metazoa</taxon>
        <taxon>Chordata</taxon>
        <taxon>Craniata</taxon>
        <taxon>Vertebrata</taxon>
        <taxon>Euteleostomi</taxon>
        <taxon>Actinopterygii</taxon>
        <taxon>Neopterygii</taxon>
        <taxon>Teleostei</taxon>
        <taxon>Albuliformes</taxon>
        <taxon>Albulidae</taxon>
        <taxon>Albula</taxon>
    </lineage>
</organism>
<name>A0A8T2NS60_9TELE</name>
<evidence type="ECO:0000313" key="1">
    <source>
        <dbReference type="EMBL" id="KAG9342406.1"/>
    </source>
</evidence>
<accession>A0A8T2NS60</accession>
<sequence length="282" mass="30704">MPMHPRSARHGTFIQVKRTNRQVGRLKGRCTDRKRRVSIRWLMAVVEPLANMSAVSLCRFSPQHPLRPRMLQSGRRRDQCPVQTHLCCLRSLLISSLDVFLLPPSGGATVTGTVESLSPQGATETRGGPLHCGRGTVTKGQSGTTLLQCGGPARTRPSVDCQSATNTVLSAIPPHQLHLGDVFQLALGKKCLTDSKTGLARREIPACPAAVGGRDTLSIPDQRFTAVILKHQSQRASSLIFITEHVQSLKESSPLADDPLQSHDTHSPMGVQMHSALLHFPY</sequence>
<gene>
    <name evidence="1" type="ORF">JZ751_016408</name>
</gene>
<protein>
    <submittedName>
        <fullName evidence="1">Uncharacterized protein</fullName>
    </submittedName>
</protein>
<evidence type="ECO:0000313" key="2">
    <source>
        <dbReference type="Proteomes" id="UP000824540"/>
    </source>
</evidence>
<dbReference type="EMBL" id="JAFBMS010000028">
    <property type="protein sequence ID" value="KAG9342406.1"/>
    <property type="molecule type" value="Genomic_DNA"/>
</dbReference>
<proteinExistence type="predicted"/>
<reference evidence="1" key="1">
    <citation type="thesis" date="2021" institute="BYU ScholarsArchive" country="Provo, UT, USA">
        <title>Applications of and Algorithms for Genome Assembly and Genomic Analyses with an Emphasis on Marine Teleosts.</title>
        <authorList>
            <person name="Pickett B.D."/>
        </authorList>
    </citation>
    <scope>NUCLEOTIDE SEQUENCE</scope>
    <source>
        <strain evidence="1">HI-2016</strain>
    </source>
</reference>
<dbReference type="Proteomes" id="UP000824540">
    <property type="component" value="Unassembled WGS sequence"/>
</dbReference>
<keyword evidence="2" id="KW-1185">Reference proteome</keyword>